<gene>
    <name evidence="2" type="ORF">TNCT_625871</name>
</gene>
<keyword evidence="3" id="KW-1185">Reference proteome</keyword>
<proteinExistence type="predicted"/>
<dbReference type="Proteomes" id="UP000887116">
    <property type="component" value="Unassembled WGS sequence"/>
</dbReference>
<reference evidence="2" key="1">
    <citation type="submission" date="2020-07" db="EMBL/GenBank/DDBJ databases">
        <title>Multicomponent nature underlies the extraordinary mechanical properties of spider dragline silk.</title>
        <authorList>
            <person name="Kono N."/>
            <person name="Nakamura H."/>
            <person name="Mori M."/>
            <person name="Yoshida Y."/>
            <person name="Ohtoshi R."/>
            <person name="Malay A.D."/>
            <person name="Moran D.A.P."/>
            <person name="Tomita M."/>
            <person name="Numata K."/>
            <person name="Arakawa K."/>
        </authorList>
    </citation>
    <scope>NUCLEOTIDE SEQUENCE</scope>
</reference>
<evidence type="ECO:0000256" key="1">
    <source>
        <dbReference type="SAM" id="SignalP"/>
    </source>
</evidence>
<keyword evidence="1" id="KW-0732">Signal</keyword>
<evidence type="ECO:0008006" key="4">
    <source>
        <dbReference type="Google" id="ProtNLM"/>
    </source>
</evidence>
<comment type="caution">
    <text evidence="2">The sequence shown here is derived from an EMBL/GenBank/DDBJ whole genome shotgun (WGS) entry which is preliminary data.</text>
</comment>
<accession>A0A8X6IQT7</accession>
<name>A0A8X6IQT7_TRICU</name>
<feature type="chain" id="PRO_5036449826" description="Secreted protein" evidence="1">
    <location>
        <begin position="19"/>
        <end position="86"/>
    </location>
</feature>
<evidence type="ECO:0000313" key="2">
    <source>
        <dbReference type="EMBL" id="GFQ81510.1"/>
    </source>
</evidence>
<dbReference type="AlphaFoldDB" id="A0A8X6IQT7"/>
<evidence type="ECO:0000313" key="3">
    <source>
        <dbReference type="Proteomes" id="UP000887116"/>
    </source>
</evidence>
<dbReference type="EMBL" id="BMAO01022376">
    <property type="protein sequence ID" value="GFQ81510.1"/>
    <property type="molecule type" value="Genomic_DNA"/>
</dbReference>
<protein>
    <recommendedName>
        <fullName evidence="4">Secreted protein</fullName>
    </recommendedName>
</protein>
<feature type="signal peptide" evidence="1">
    <location>
        <begin position="1"/>
        <end position="18"/>
    </location>
</feature>
<sequence length="86" mass="10086">MTTCSCVFFCFAILHVLGNSLDEDFEKKRTAGVPFYWSAYNESSIPSKIRHLHSRLPGKYPTRISRINFKSAFNLIIFRNLWRNLI</sequence>
<organism evidence="2 3">
    <name type="scientific">Trichonephila clavata</name>
    <name type="common">Joro spider</name>
    <name type="synonym">Nephila clavata</name>
    <dbReference type="NCBI Taxonomy" id="2740835"/>
    <lineage>
        <taxon>Eukaryota</taxon>
        <taxon>Metazoa</taxon>
        <taxon>Ecdysozoa</taxon>
        <taxon>Arthropoda</taxon>
        <taxon>Chelicerata</taxon>
        <taxon>Arachnida</taxon>
        <taxon>Araneae</taxon>
        <taxon>Araneomorphae</taxon>
        <taxon>Entelegynae</taxon>
        <taxon>Araneoidea</taxon>
        <taxon>Nephilidae</taxon>
        <taxon>Trichonephila</taxon>
    </lineage>
</organism>